<reference evidence="5 6" key="1">
    <citation type="journal article" date="2018" name="PLoS Genet.">
        <title>Population sequencing reveals clonal diversity and ancestral inbreeding in the grapevine cultivar Chardonnay.</title>
        <authorList>
            <person name="Roach M.J."/>
            <person name="Johnson D.L."/>
            <person name="Bohlmann J."/>
            <person name="van Vuuren H.J."/>
            <person name="Jones S.J."/>
            <person name="Pretorius I.S."/>
            <person name="Schmidt S.A."/>
            <person name="Borneman A.R."/>
        </authorList>
    </citation>
    <scope>NUCLEOTIDE SEQUENCE [LARGE SCALE GENOMIC DNA]</scope>
    <source>
        <strain evidence="6">cv. Chardonnay</strain>
        <tissue evidence="5">Leaf</tissue>
    </source>
</reference>
<keyword evidence="3" id="KW-0328">Glycosyltransferase</keyword>
<name>A0A438EYQ3_VITVI</name>
<dbReference type="CDD" id="cd03788">
    <property type="entry name" value="GT20_TPS"/>
    <property type="match status" value="1"/>
</dbReference>
<dbReference type="GO" id="GO:0005992">
    <property type="term" value="P:trehalose biosynthetic process"/>
    <property type="evidence" value="ECO:0007669"/>
    <property type="project" value="InterPro"/>
</dbReference>
<dbReference type="NCBIfam" id="TIGR01484">
    <property type="entry name" value="HAD-SF-IIB"/>
    <property type="match status" value="1"/>
</dbReference>
<dbReference type="FunFam" id="3.40.50.1000:FF:000052">
    <property type="entry name" value="Alpha,alpha-trehalose-phosphate synthase [UDP-forming] 6"/>
    <property type="match status" value="1"/>
</dbReference>
<dbReference type="InterPro" id="IPR001830">
    <property type="entry name" value="Glyco_trans_20"/>
</dbReference>
<dbReference type="FunFam" id="3.40.50.2000:FF:000536">
    <property type="entry name" value="Alphaalpha-trehalose-phosphate synthase [UDP-forming] 5"/>
    <property type="match status" value="1"/>
</dbReference>
<dbReference type="Proteomes" id="UP000288805">
    <property type="component" value="Unassembled WGS sequence"/>
</dbReference>
<evidence type="ECO:0000313" key="6">
    <source>
        <dbReference type="Proteomes" id="UP000288805"/>
    </source>
</evidence>
<dbReference type="Pfam" id="PF00982">
    <property type="entry name" value="Glyco_transf_20"/>
    <property type="match status" value="1"/>
</dbReference>
<gene>
    <name evidence="5" type="primary">TPS9_1</name>
    <name evidence="5" type="ORF">CK203_076577</name>
</gene>
<protein>
    <submittedName>
        <fullName evidence="5">Putative alpha,alpha-trehalose-phosphate synthase [UDP-forming] 9</fullName>
    </submittedName>
</protein>
<dbReference type="InterPro" id="IPR036412">
    <property type="entry name" value="HAD-like_sf"/>
</dbReference>
<dbReference type="FunFam" id="3.40.50.1000:FF:000054">
    <property type="entry name" value="alpha,alpha-trehalose-phosphate synthase [UDP-forming] 6"/>
    <property type="match status" value="1"/>
</dbReference>
<dbReference type="SUPFAM" id="SSF56784">
    <property type="entry name" value="HAD-like"/>
    <property type="match status" value="1"/>
</dbReference>
<evidence type="ECO:0000256" key="4">
    <source>
        <dbReference type="ARBA" id="ARBA00022679"/>
    </source>
</evidence>
<evidence type="ECO:0000313" key="5">
    <source>
        <dbReference type="EMBL" id="RVW52835.1"/>
    </source>
</evidence>
<dbReference type="InterPro" id="IPR006379">
    <property type="entry name" value="HAD-SF_hydro_IIB"/>
</dbReference>
<dbReference type="Gene3D" id="3.40.50.2000">
    <property type="entry name" value="Glycogen Phosphorylase B"/>
    <property type="match status" value="1"/>
</dbReference>
<accession>A0A438EYQ3</accession>
<dbReference type="Gene3D" id="3.40.50.1000">
    <property type="entry name" value="HAD superfamily/HAD-like"/>
    <property type="match status" value="2"/>
</dbReference>
<dbReference type="Pfam" id="PF02358">
    <property type="entry name" value="Trehalose_PPase"/>
    <property type="match status" value="1"/>
</dbReference>
<dbReference type="FunFam" id="3.40.50.2000:FF:000010">
    <property type="entry name" value="Alpha,alpha-trehalose-phosphate synthase"/>
    <property type="match status" value="1"/>
</dbReference>
<evidence type="ECO:0000256" key="1">
    <source>
        <dbReference type="ARBA" id="ARBA00005409"/>
    </source>
</evidence>
<dbReference type="GO" id="GO:0016757">
    <property type="term" value="F:glycosyltransferase activity"/>
    <property type="evidence" value="ECO:0007669"/>
    <property type="project" value="UniProtKB-KW"/>
</dbReference>
<dbReference type="SUPFAM" id="SSF53756">
    <property type="entry name" value="UDP-Glycosyltransferase/glycogen phosphorylase"/>
    <property type="match status" value="1"/>
</dbReference>
<comment type="similarity">
    <text evidence="1">In the N-terminal section; belongs to the glycosyltransferase 20 family.</text>
</comment>
<dbReference type="PANTHER" id="PTHR10788:SF55">
    <property type="entry name" value="ALPHA,ALPHA-TREHALOSE-PHOSPHATE SYNTHASE [UDP-FORMING] 10-RELATED"/>
    <property type="match status" value="1"/>
</dbReference>
<comment type="caution">
    <text evidence="5">The sequence shown here is derived from an EMBL/GenBank/DDBJ whole genome shotgun (WGS) entry which is preliminary data.</text>
</comment>
<dbReference type="EMBL" id="QGNW01001162">
    <property type="protein sequence ID" value="RVW52835.1"/>
    <property type="molecule type" value="Genomic_DNA"/>
</dbReference>
<dbReference type="PANTHER" id="PTHR10788">
    <property type="entry name" value="TREHALOSE-6-PHOSPHATE SYNTHASE"/>
    <property type="match status" value="1"/>
</dbReference>
<sequence>MVSRSSYTSFLDAASGDLLNFPQTPRTLPRVMTVPGIISDGDGNGSNDEDSDIFSSKCREKKIIVANFLPLLAQKDLNTGRWCFSFDEDALLLQMKDGFSSETDVVYVGSLKVDVDTSEQEEVAERLLAEFNCVPTFLPPDLQKKFYHGFCKQYLWPLFHYMLPMSPEHCNRFDRFLWQAYVSANKIFADKVMEVINPEEDYVWIHDYHLMILPTFLRKRFYRVKLGFFLHSPFPSSEIYRTLPVRDDILKALLNADLVGFHTFDYARHFLSCCSRMLGLNYESKRGKDVQEAKRETYAITERINANFGFPGYEPVVLIDHPVPFYEKTAYYALAECCIVNAVRDGMNLMPYNYIVCRQGTPKIDEALGITSGSSRTSTLVVSEFIGCSPSLSGAIRVNPWDIDAVADALNIAITMPGLEKQLRHEKHYRYVSSHDVAYWACSFMQDLERACKDHYSKRCWSIGFGLSFRIVALSPNFRKLSLDHIVKAYKRVNRRAIFLDYDGTVVPQSSIVKTPSPEVISVLNDLCDDPKNTVFIVSGRGKNSLSDWFAQCQNLGIAAEHGYFIRWSQSSNWESSPLLMDFDWKRIADPVMQLYTEATDGSYIETKESALVWHHHDADPDFGSCQAMELLDHLENVLANEPVEVKRGHHIVEVKPQGVSKGRVTEKILSTLISDGKPPDLVMCIGDDRSDEDMFESISSTIYSPSLSAPPEIFACTVGQKPSKARYYLDDSADVLKLLQGLARASSMKPKCSTQIQFSFESVA</sequence>
<dbReference type="CDD" id="cd01627">
    <property type="entry name" value="HAD_TPP"/>
    <property type="match status" value="1"/>
</dbReference>
<comment type="similarity">
    <text evidence="2">In the C-terminal section; belongs to the trehalose phosphatase family.</text>
</comment>
<dbReference type="InterPro" id="IPR023214">
    <property type="entry name" value="HAD_sf"/>
</dbReference>
<dbReference type="NCBIfam" id="TIGR00685">
    <property type="entry name" value="T6PP"/>
    <property type="match status" value="1"/>
</dbReference>
<evidence type="ECO:0000256" key="3">
    <source>
        <dbReference type="ARBA" id="ARBA00022676"/>
    </source>
</evidence>
<dbReference type="AlphaFoldDB" id="A0A438EYQ3"/>
<dbReference type="InterPro" id="IPR003337">
    <property type="entry name" value="Trehalose_PPase"/>
</dbReference>
<organism evidence="5 6">
    <name type="scientific">Vitis vinifera</name>
    <name type="common">Grape</name>
    <dbReference type="NCBI Taxonomy" id="29760"/>
    <lineage>
        <taxon>Eukaryota</taxon>
        <taxon>Viridiplantae</taxon>
        <taxon>Streptophyta</taxon>
        <taxon>Embryophyta</taxon>
        <taxon>Tracheophyta</taxon>
        <taxon>Spermatophyta</taxon>
        <taxon>Magnoliopsida</taxon>
        <taxon>eudicotyledons</taxon>
        <taxon>Gunneridae</taxon>
        <taxon>Pentapetalae</taxon>
        <taxon>rosids</taxon>
        <taxon>Vitales</taxon>
        <taxon>Vitaceae</taxon>
        <taxon>Viteae</taxon>
        <taxon>Vitis</taxon>
    </lineage>
</organism>
<evidence type="ECO:0000256" key="2">
    <source>
        <dbReference type="ARBA" id="ARBA00006330"/>
    </source>
</evidence>
<proteinExistence type="inferred from homology"/>
<keyword evidence="4" id="KW-0808">Transferase</keyword>